<dbReference type="PANTHER" id="PTHR30469">
    <property type="entry name" value="MULTIDRUG RESISTANCE PROTEIN MDTA"/>
    <property type="match status" value="1"/>
</dbReference>
<evidence type="ECO:0000256" key="2">
    <source>
        <dbReference type="ARBA" id="ARBA00023054"/>
    </source>
</evidence>
<dbReference type="Proteomes" id="UP000319296">
    <property type="component" value="Unassembled WGS sequence"/>
</dbReference>
<evidence type="ECO:0000313" key="7">
    <source>
        <dbReference type="EMBL" id="RZD17966.1"/>
    </source>
</evidence>
<evidence type="ECO:0000256" key="1">
    <source>
        <dbReference type="ARBA" id="ARBA00009477"/>
    </source>
</evidence>
<reference evidence="7 8" key="1">
    <citation type="journal article" date="2019" name="ISME J.">
        <title>Insights into ecological role of a new deltaproteobacterial order Candidatus Acidulodesulfobacterales by metagenomics and metatranscriptomics.</title>
        <authorList>
            <person name="Tan S."/>
            <person name="Liu J."/>
            <person name="Fang Y."/>
            <person name="Hedlund B.P."/>
            <person name="Lian Z.H."/>
            <person name="Huang L.Y."/>
            <person name="Li J.T."/>
            <person name="Huang L.N."/>
            <person name="Li W.J."/>
            <person name="Jiang H.C."/>
            <person name="Dong H.L."/>
            <person name="Shu W.S."/>
        </authorList>
    </citation>
    <scope>NUCLEOTIDE SEQUENCE [LARGE SCALE GENOMIC DNA]</scope>
    <source>
        <strain evidence="7">AP1</strain>
    </source>
</reference>
<dbReference type="NCBIfam" id="TIGR01730">
    <property type="entry name" value="RND_mfp"/>
    <property type="match status" value="1"/>
</dbReference>
<dbReference type="GO" id="GO:1990281">
    <property type="term" value="C:efflux pump complex"/>
    <property type="evidence" value="ECO:0007669"/>
    <property type="project" value="TreeGrafter"/>
</dbReference>
<dbReference type="PANTHER" id="PTHR30469:SF33">
    <property type="entry name" value="SLR1207 PROTEIN"/>
    <property type="match status" value="1"/>
</dbReference>
<proteinExistence type="inferred from homology"/>
<dbReference type="EMBL" id="SGBB01000017">
    <property type="protein sequence ID" value="RZD17966.1"/>
    <property type="molecule type" value="Genomic_DNA"/>
</dbReference>
<keyword evidence="2" id="KW-0175">Coiled coil</keyword>
<dbReference type="InterPro" id="IPR006143">
    <property type="entry name" value="RND_pump_MFP"/>
</dbReference>
<dbReference type="AlphaFoldDB" id="A0A519BL54"/>
<dbReference type="InterPro" id="IPR030190">
    <property type="entry name" value="MacA_alpha-hairpin_sf"/>
</dbReference>
<feature type="domain" description="Multidrug resistance protein MdtA-like barrel-sandwich hybrid" evidence="5">
    <location>
        <begin position="60"/>
        <end position="213"/>
    </location>
</feature>
<dbReference type="GO" id="GO:0019898">
    <property type="term" value="C:extrinsic component of membrane"/>
    <property type="evidence" value="ECO:0007669"/>
    <property type="project" value="InterPro"/>
</dbReference>
<feature type="domain" description="CusB-like beta-barrel" evidence="6">
    <location>
        <begin position="229"/>
        <end position="294"/>
    </location>
</feature>
<dbReference type="Gene3D" id="6.10.140.1990">
    <property type="match status" value="1"/>
</dbReference>
<dbReference type="GO" id="GO:0030313">
    <property type="term" value="C:cell envelope"/>
    <property type="evidence" value="ECO:0007669"/>
    <property type="project" value="UniProtKB-SubCell"/>
</dbReference>
<dbReference type="SUPFAM" id="SSF111369">
    <property type="entry name" value="HlyD-like secretion proteins"/>
    <property type="match status" value="1"/>
</dbReference>
<dbReference type="GO" id="GO:1990961">
    <property type="term" value="P:xenobiotic detoxification by transmembrane export across the plasma membrane"/>
    <property type="evidence" value="ECO:0007669"/>
    <property type="project" value="InterPro"/>
</dbReference>
<gene>
    <name evidence="7" type="ORF">EVG15_08345</name>
</gene>
<dbReference type="Gene3D" id="2.40.30.170">
    <property type="match status" value="1"/>
</dbReference>
<evidence type="ECO:0000259" key="5">
    <source>
        <dbReference type="Pfam" id="PF25917"/>
    </source>
</evidence>
<keyword evidence="4" id="KW-1133">Transmembrane helix</keyword>
<comment type="similarity">
    <text evidence="1">Belongs to the membrane fusion protein (MFP) (TC 8.A.1) family.</text>
</comment>
<dbReference type="Gene3D" id="2.40.50.100">
    <property type="match status" value="1"/>
</dbReference>
<dbReference type="InterPro" id="IPR058792">
    <property type="entry name" value="Beta-barrel_RND_2"/>
</dbReference>
<feature type="compositionally biased region" description="Polar residues" evidence="3">
    <location>
        <begin position="381"/>
        <end position="391"/>
    </location>
</feature>
<evidence type="ECO:0000259" key="6">
    <source>
        <dbReference type="Pfam" id="PF25954"/>
    </source>
</evidence>
<dbReference type="GO" id="GO:0015562">
    <property type="term" value="F:efflux transmembrane transporter activity"/>
    <property type="evidence" value="ECO:0007669"/>
    <property type="project" value="TreeGrafter"/>
</dbReference>
<keyword evidence="4" id="KW-0812">Transmembrane</keyword>
<name>A0A519BL54_9DELT</name>
<organism evidence="7 8">
    <name type="scientific">Candidatus Acididesulfobacter diazotrophicus</name>
    <dbReference type="NCBI Taxonomy" id="2597226"/>
    <lineage>
        <taxon>Bacteria</taxon>
        <taxon>Deltaproteobacteria</taxon>
        <taxon>Candidatus Acidulodesulfobacterales</taxon>
        <taxon>Candidatus Acididesulfobacter</taxon>
    </lineage>
</organism>
<sequence>MKNKKKLYIIIIVFIIIIGLAIYFIKNTGAKSYSYKLYKIKPMTIQKSVLTTGTINPVHTINVGAQVSGQISKLDVWYNTNVKKGQLLAEIDPTTFIARVNMDKANLLSAEANVSKQVALLNFDKLTYTRNKKLWAENLISHSTEQNAESVYLQDAAQLKFLDGIVKADKAQLSIDETNLSYCKIYSPVNGIVINVSVMVGQTVASSFQTPTLFTIGENISKMEIDTTTNEADLGGIKKGNKVAFTVYAYPGKTFYGNVHNVRINPTVVSGVVSYNVTIFFNNNDHLLLPGMTAIPKIYIEKKANVMAVPNIALRFIPANESKHIISKITDELKTGEGVVWIEQKNKPVPVIVKLGINNNSYTEVISNKIKIGSEVITGLNSSNNAQNKQPQGPKRKMFF</sequence>
<evidence type="ECO:0000256" key="3">
    <source>
        <dbReference type="SAM" id="MobiDB-lite"/>
    </source>
</evidence>
<dbReference type="Pfam" id="PF25954">
    <property type="entry name" value="Beta-barrel_RND_2"/>
    <property type="match status" value="1"/>
</dbReference>
<feature type="transmembrane region" description="Helical" evidence="4">
    <location>
        <begin position="7"/>
        <end position="25"/>
    </location>
</feature>
<dbReference type="GO" id="GO:1990195">
    <property type="term" value="C:macrolide transmembrane transporter complex"/>
    <property type="evidence" value="ECO:0007669"/>
    <property type="project" value="InterPro"/>
</dbReference>
<dbReference type="InterPro" id="IPR058625">
    <property type="entry name" value="MdtA-like_BSH"/>
</dbReference>
<comment type="caution">
    <text evidence="7">The sequence shown here is derived from an EMBL/GenBank/DDBJ whole genome shotgun (WGS) entry which is preliminary data.</text>
</comment>
<dbReference type="Pfam" id="PF25917">
    <property type="entry name" value="BSH_RND"/>
    <property type="match status" value="1"/>
</dbReference>
<evidence type="ECO:0000256" key="4">
    <source>
        <dbReference type="SAM" id="Phobius"/>
    </source>
</evidence>
<dbReference type="Gene3D" id="2.40.420.20">
    <property type="match status" value="1"/>
</dbReference>
<accession>A0A519BL54</accession>
<feature type="region of interest" description="Disordered" evidence="3">
    <location>
        <begin position="381"/>
        <end position="400"/>
    </location>
</feature>
<evidence type="ECO:0000313" key="8">
    <source>
        <dbReference type="Proteomes" id="UP000319296"/>
    </source>
</evidence>
<protein>
    <submittedName>
        <fullName evidence="7">Efflux RND transporter periplasmic adaptor subunit</fullName>
    </submittedName>
</protein>
<keyword evidence="4" id="KW-0472">Membrane</keyword>